<dbReference type="InterPro" id="IPR036291">
    <property type="entry name" value="NAD(P)-bd_dom_sf"/>
</dbReference>
<dbReference type="InterPro" id="IPR051164">
    <property type="entry name" value="NmrA-like_oxidored"/>
</dbReference>
<dbReference type="AlphaFoldDB" id="A0A370TT59"/>
<evidence type="ECO:0000313" key="5">
    <source>
        <dbReference type="Proteomes" id="UP000254866"/>
    </source>
</evidence>
<dbReference type="Gene3D" id="3.90.25.10">
    <property type="entry name" value="UDP-galactose 4-epimerase, domain 1"/>
    <property type="match status" value="1"/>
</dbReference>
<dbReference type="RefSeq" id="XP_031871375.1">
    <property type="nucleotide sequence ID" value="XM_032011682.1"/>
</dbReference>
<evidence type="ECO:0000256" key="1">
    <source>
        <dbReference type="ARBA" id="ARBA00006328"/>
    </source>
</evidence>
<evidence type="ECO:0000313" key="4">
    <source>
        <dbReference type="EMBL" id="RDL38719.1"/>
    </source>
</evidence>
<protein>
    <submittedName>
        <fullName evidence="4">NAD(P)-binding protein</fullName>
    </submittedName>
</protein>
<evidence type="ECO:0000256" key="2">
    <source>
        <dbReference type="ARBA" id="ARBA00022857"/>
    </source>
</evidence>
<dbReference type="Proteomes" id="UP000254866">
    <property type="component" value="Unassembled WGS sequence"/>
</dbReference>
<dbReference type="OrthoDB" id="300709at2759"/>
<dbReference type="PANTHER" id="PTHR42748">
    <property type="entry name" value="NITROGEN METABOLITE REPRESSION PROTEIN NMRA FAMILY MEMBER"/>
    <property type="match status" value="1"/>
</dbReference>
<comment type="caution">
    <text evidence="4">The sequence shown here is derived from an EMBL/GenBank/DDBJ whole genome shotgun (WGS) entry which is preliminary data.</text>
</comment>
<dbReference type="GO" id="GO:0005634">
    <property type="term" value="C:nucleus"/>
    <property type="evidence" value="ECO:0007669"/>
    <property type="project" value="TreeGrafter"/>
</dbReference>
<dbReference type="SUPFAM" id="SSF51735">
    <property type="entry name" value="NAD(P)-binding Rossmann-fold domains"/>
    <property type="match status" value="1"/>
</dbReference>
<organism evidence="4 5">
    <name type="scientific">Venustampulla echinocandica</name>
    <dbReference type="NCBI Taxonomy" id="2656787"/>
    <lineage>
        <taxon>Eukaryota</taxon>
        <taxon>Fungi</taxon>
        <taxon>Dikarya</taxon>
        <taxon>Ascomycota</taxon>
        <taxon>Pezizomycotina</taxon>
        <taxon>Leotiomycetes</taxon>
        <taxon>Helotiales</taxon>
        <taxon>Pleuroascaceae</taxon>
        <taxon>Venustampulla</taxon>
    </lineage>
</organism>
<keyword evidence="5" id="KW-1185">Reference proteome</keyword>
<dbReference type="InterPro" id="IPR008030">
    <property type="entry name" value="NmrA-like"/>
</dbReference>
<dbReference type="GeneID" id="43595908"/>
<dbReference type="PANTHER" id="PTHR42748:SF14">
    <property type="entry name" value="SNOAL-LIKE DOMAIN-CONTAINING PROTEIN"/>
    <property type="match status" value="1"/>
</dbReference>
<feature type="domain" description="NmrA-like" evidence="3">
    <location>
        <begin position="7"/>
        <end position="261"/>
    </location>
</feature>
<evidence type="ECO:0000259" key="3">
    <source>
        <dbReference type="Pfam" id="PF05368"/>
    </source>
</evidence>
<gene>
    <name evidence="4" type="ORF">BP5553_03059</name>
</gene>
<reference evidence="4 5" key="1">
    <citation type="journal article" date="2018" name="IMA Fungus">
        <title>IMA Genome-F 9: Draft genome sequence of Annulohypoxylon stygium, Aspergillus mulundensis, Berkeleyomyces basicola (syn. Thielaviopsis basicola), Ceratocystis smalleyi, two Cercospora beticola strains, Coleophoma cylindrospora, Fusarium fracticaudum, Phialophora cf. hyalina, and Morchella septimelata.</title>
        <authorList>
            <person name="Wingfield B.D."/>
            <person name="Bills G.F."/>
            <person name="Dong Y."/>
            <person name="Huang W."/>
            <person name="Nel W.J."/>
            <person name="Swalarsk-Parry B.S."/>
            <person name="Vaghefi N."/>
            <person name="Wilken P.M."/>
            <person name="An Z."/>
            <person name="de Beer Z.W."/>
            <person name="De Vos L."/>
            <person name="Chen L."/>
            <person name="Duong T.A."/>
            <person name="Gao Y."/>
            <person name="Hammerbacher A."/>
            <person name="Kikkert J.R."/>
            <person name="Li Y."/>
            <person name="Li H."/>
            <person name="Li K."/>
            <person name="Li Q."/>
            <person name="Liu X."/>
            <person name="Ma X."/>
            <person name="Naidoo K."/>
            <person name="Pethybridge S.J."/>
            <person name="Sun J."/>
            <person name="Steenkamp E.T."/>
            <person name="van der Nest M.A."/>
            <person name="van Wyk S."/>
            <person name="Wingfield M.J."/>
            <person name="Xiong C."/>
            <person name="Yue Q."/>
            <person name="Zhang X."/>
        </authorList>
    </citation>
    <scope>NUCLEOTIDE SEQUENCE [LARGE SCALE GENOMIC DNA]</scope>
    <source>
        <strain evidence="4 5">BP 5553</strain>
    </source>
</reference>
<accession>A0A370TT59</accession>
<dbReference type="EMBL" id="NPIC01000002">
    <property type="protein sequence ID" value="RDL38719.1"/>
    <property type="molecule type" value="Genomic_DNA"/>
</dbReference>
<sequence>MHAQQASNIFVIGGTGAQGIPVVQALVEDKQYRCRILTRDTASARSQSLLALGNVELVQGTFANEDDLRKGMRGCDGAFINIDGFSSGEKAEVFWAIRSYEIAIQEGIKFYVYANIDYATKKSGYDPKFRAGHLDGKGRIGEWVMFQNQDNKERMGAALFTTGPYIDMVISTPIMAPTVEDGIATWRAPLGDGAVCHVALEDCGYYVRWLFDHPERANGMNLDVAVADITYTELAAAFERVTGHPARYIDTDLDTYWNMPVRKETAGKVVGYNADPNDPSLMKNRENFTGLWNVSKYRLLKKDYKKMDEIHPNRIKSAEEWFRMEDKKGREEGKGSLWERIQAQSWIPILKDHEDSGKGSL</sequence>
<comment type="similarity">
    <text evidence="1">Belongs to the NmrA-type oxidoreductase family.</text>
</comment>
<keyword evidence="2" id="KW-0521">NADP</keyword>
<dbReference type="Gene3D" id="3.40.50.720">
    <property type="entry name" value="NAD(P)-binding Rossmann-like Domain"/>
    <property type="match status" value="1"/>
</dbReference>
<name>A0A370TT59_9HELO</name>
<proteinExistence type="inferred from homology"/>
<dbReference type="Pfam" id="PF05368">
    <property type="entry name" value="NmrA"/>
    <property type="match status" value="1"/>
</dbReference>
<dbReference type="STRING" id="2656787.A0A370TT59"/>